<evidence type="ECO:0000313" key="4">
    <source>
        <dbReference type="Proteomes" id="UP000319801"/>
    </source>
</evidence>
<name>A0A556U4D2_BAGYA</name>
<dbReference type="InterPro" id="IPR001304">
    <property type="entry name" value="C-type_lectin-like"/>
</dbReference>
<dbReference type="EMBL" id="VCAZ01000047">
    <property type="protein sequence ID" value="TSM60512.1"/>
    <property type="molecule type" value="Genomic_DNA"/>
</dbReference>
<comment type="caution">
    <text evidence="3">The sequence shown here is derived from an EMBL/GenBank/DDBJ whole genome shotgun (WGS) entry which is preliminary data.</text>
</comment>
<dbReference type="InterPro" id="IPR050111">
    <property type="entry name" value="C-type_lectin/snaclec_domain"/>
</dbReference>
<keyword evidence="4" id="KW-1185">Reference proteome</keyword>
<dbReference type="Pfam" id="PF00059">
    <property type="entry name" value="Lectin_C"/>
    <property type="match status" value="1"/>
</dbReference>
<keyword evidence="3" id="KW-0430">Lectin</keyword>
<evidence type="ECO:0000313" key="3">
    <source>
        <dbReference type="EMBL" id="TSM60512.1"/>
    </source>
</evidence>
<dbReference type="Gene3D" id="3.10.100.10">
    <property type="entry name" value="Mannose-Binding Protein A, subunit A"/>
    <property type="match status" value="1"/>
</dbReference>
<evidence type="ECO:0000256" key="1">
    <source>
        <dbReference type="ARBA" id="ARBA00023157"/>
    </source>
</evidence>
<dbReference type="OrthoDB" id="8950604at2759"/>
<dbReference type="InterPro" id="IPR016186">
    <property type="entry name" value="C-type_lectin-like/link_sf"/>
</dbReference>
<dbReference type="Proteomes" id="UP000319801">
    <property type="component" value="Unassembled WGS sequence"/>
</dbReference>
<gene>
    <name evidence="3" type="ORF">Baya_8584</name>
</gene>
<dbReference type="SUPFAM" id="SSF56436">
    <property type="entry name" value="C-type lectin-like"/>
    <property type="match status" value="1"/>
</dbReference>
<dbReference type="PROSITE" id="PS00615">
    <property type="entry name" value="C_TYPE_LECTIN_1"/>
    <property type="match status" value="1"/>
</dbReference>
<dbReference type="PANTHER" id="PTHR22803">
    <property type="entry name" value="MANNOSE, PHOSPHOLIPASE, LECTIN RECEPTOR RELATED"/>
    <property type="match status" value="1"/>
</dbReference>
<organism evidence="3 4">
    <name type="scientific">Bagarius yarrelli</name>
    <name type="common">Goonch</name>
    <name type="synonym">Bagrus yarrelli</name>
    <dbReference type="NCBI Taxonomy" id="175774"/>
    <lineage>
        <taxon>Eukaryota</taxon>
        <taxon>Metazoa</taxon>
        <taxon>Chordata</taxon>
        <taxon>Craniata</taxon>
        <taxon>Vertebrata</taxon>
        <taxon>Euteleostomi</taxon>
        <taxon>Actinopterygii</taxon>
        <taxon>Neopterygii</taxon>
        <taxon>Teleostei</taxon>
        <taxon>Ostariophysi</taxon>
        <taxon>Siluriformes</taxon>
        <taxon>Sisoridae</taxon>
        <taxon>Sisorinae</taxon>
        <taxon>Bagarius</taxon>
    </lineage>
</organism>
<protein>
    <submittedName>
        <fullName evidence="3">C-type lectin domain family 4 member M</fullName>
    </submittedName>
</protein>
<dbReference type="AlphaFoldDB" id="A0A556U4D2"/>
<dbReference type="InterPro" id="IPR018378">
    <property type="entry name" value="C-type_lectin_CS"/>
</dbReference>
<reference evidence="3 4" key="1">
    <citation type="journal article" date="2019" name="Genome Biol. Evol.">
        <title>Whole-Genome Sequencing of the Giant Devil Catfish, Bagarius yarrelli.</title>
        <authorList>
            <person name="Jiang W."/>
            <person name="Lv Y."/>
            <person name="Cheng L."/>
            <person name="Yang K."/>
            <person name="Chao B."/>
            <person name="Wang X."/>
            <person name="Li Y."/>
            <person name="Pan X."/>
            <person name="You X."/>
            <person name="Zhang Y."/>
            <person name="Yang J."/>
            <person name="Li J."/>
            <person name="Zhang X."/>
            <person name="Liu S."/>
            <person name="Sun C."/>
            <person name="Yang J."/>
            <person name="Shi Q."/>
        </authorList>
    </citation>
    <scope>NUCLEOTIDE SEQUENCE [LARGE SCALE GENOMIC DNA]</scope>
    <source>
        <strain evidence="3">JWS20170419001</strain>
        <tissue evidence="3">Muscle</tissue>
    </source>
</reference>
<accession>A0A556U4D2</accession>
<proteinExistence type="predicted"/>
<dbReference type="PROSITE" id="PS50041">
    <property type="entry name" value="C_TYPE_LECTIN_2"/>
    <property type="match status" value="1"/>
</dbReference>
<dbReference type="InterPro" id="IPR016187">
    <property type="entry name" value="CTDL_fold"/>
</dbReference>
<keyword evidence="1" id="KW-1015">Disulfide bond</keyword>
<dbReference type="GO" id="GO:0030246">
    <property type="term" value="F:carbohydrate binding"/>
    <property type="evidence" value="ECO:0007669"/>
    <property type="project" value="UniProtKB-KW"/>
</dbReference>
<feature type="domain" description="C-type lectin" evidence="2">
    <location>
        <begin position="12"/>
        <end position="75"/>
    </location>
</feature>
<sequence>MIEFWTKNDGAWIGANDQNTEGVWKWVDGTAVTNGFWNKGEPNNAENEDCAVTGFRPAPNWNDVFCSLKYIWICEERINI</sequence>
<evidence type="ECO:0000259" key="2">
    <source>
        <dbReference type="PROSITE" id="PS50041"/>
    </source>
</evidence>